<dbReference type="PANTHER" id="PTHR36529:SF1">
    <property type="entry name" value="GLYCOSYLTRANSFERASE"/>
    <property type="match status" value="1"/>
</dbReference>
<dbReference type="Proteomes" id="UP000298009">
    <property type="component" value="Unassembled WGS sequence"/>
</dbReference>
<keyword evidence="2" id="KW-1185">Reference proteome</keyword>
<dbReference type="EMBL" id="RQFK01000028">
    <property type="protein sequence ID" value="TGK78929.1"/>
    <property type="molecule type" value="Genomic_DNA"/>
</dbReference>
<gene>
    <name evidence="1" type="ORF">EHQ24_15375</name>
</gene>
<organism evidence="1 2">
    <name type="scientific">Leptospira noumeaensis</name>
    <dbReference type="NCBI Taxonomy" id="2484964"/>
    <lineage>
        <taxon>Bacteria</taxon>
        <taxon>Pseudomonadati</taxon>
        <taxon>Spirochaetota</taxon>
        <taxon>Spirochaetia</taxon>
        <taxon>Leptospirales</taxon>
        <taxon>Leptospiraceae</taxon>
        <taxon>Leptospira</taxon>
    </lineage>
</organism>
<sequence length="199" mass="22913">MDSNKLIIFAKHPELGKVKTRLAVSIGEEKTLDIYSELLNITTSVTSKLNVKKIVYWDHTKENPPYEFGIGFDYEVQEIGDLGFKMKMAFQKEFQRGTNKILIIGTDCPFLTENILFDAYRKLDDSDFVIGPARDGGYYLLGMKEVSPFLFHSIPWSTKDVLSLTIESIRKENKTFSLIDELIDIDDIDDLKYWKGTTY</sequence>
<reference evidence="1" key="1">
    <citation type="journal article" date="2019" name="PLoS Negl. Trop. Dis.">
        <title>Revisiting the worldwide diversity of Leptospira species in the environment.</title>
        <authorList>
            <person name="Vincent A.T."/>
            <person name="Schiettekatte O."/>
            <person name="Bourhy P."/>
            <person name="Veyrier F.J."/>
            <person name="Picardeau M."/>
        </authorList>
    </citation>
    <scope>NUCLEOTIDE SEQUENCE [LARGE SCALE GENOMIC DNA]</scope>
    <source>
        <strain evidence="1">201800287</strain>
    </source>
</reference>
<proteinExistence type="predicted"/>
<keyword evidence="1" id="KW-0808">Transferase</keyword>
<comment type="caution">
    <text evidence="1">The sequence shown here is derived from an EMBL/GenBank/DDBJ whole genome shotgun (WGS) entry which is preliminary data.</text>
</comment>
<dbReference type="RefSeq" id="WP_135602519.1">
    <property type="nucleotide sequence ID" value="NZ_RQFK01000028.1"/>
</dbReference>
<dbReference type="AlphaFoldDB" id="A0A4R9I133"/>
<dbReference type="PANTHER" id="PTHR36529">
    <property type="entry name" value="SLL1095 PROTEIN"/>
    <property type="match status" value="1"/>
</dbReference>
<accession>A0A4R9I133</accession>
<dbReference type="InterPro" id="IPR018641">
    <property type="entry name" value="Trfase_1_rSAM/seldom-assoc"/>
</dbReference>
<dbReference type="InterPro" id="IPR029044">
    <property type="entry name" value="Nucleotide-diphossugar_trans"/>
</dbReference>
<dbReference type="Gene3D" id="3.90.550.10">
    <property type="entry name" value="Spore Coat Polysaccharide Biosynthesis Protein SpsA, Chain A"/>
    <property type="match status" value="1"/>
</dbReference>
<dbReference type="GO" id="GO:0016740">
    <property type="term" value="F:transferase activity"/>
    <property type="evidence" value="ECO:0007669"/>
    <property type="project" value="UniProtKB-KW"/>
</dbReference>
<evidence type="ECO:0000313" key="1">
    <source>
        <dbReference type="EMBL" id="TGK78929.1"/>
    </source>
</evidence>
<dbReference type="OrthoDB" id="9810303at2"/>
<evidence type="ECO:0000313" key="2">
    <source>
        <dbReference type="Proteomes" id="UP000298009"/>
    </source>
</evidence>
<name>A0A4R9I133_9LEPT</name>
<protein>
    <submittedName>
        <fullName evidence="1">Glycosyltransferase</fullName>
    </submittedName>
</protein>
<dbReference type="NCBIfam" id="TIGR04282">
    <property type="entry name" value="glyco_like_cofC"/>
    <property type="match status" value="1"/>
</dbReference>
<dbReference type="Pfam" id="PF09837">
    <property type="entry name" value="DUF2064"/>
    <property type="match status" value="1"/>
</dbReference>
<dbReference type="SUPFAM" id="SSF53448">
    <property type="entry name" value="Nucleotide-diphospho-sugar transferases"/>
    <property type="match status" value="1"/>
</dbReference>